<reference evidence="1" key="1">
    <citation type="submission" date="2021-05" db="EMBL/GenBank/DDBJ databases">
        <authorList>
            <person name="Pan Q."/>
            <person name="Jouanno E."/>
            <person name="Zahm M."/>
            <person name="Klopp C."/>
            <person name="Cabau C."/>
            <person name="Louis A."/>
            <person name="Berthelot C."/>
            <person name="Parey E."/>
            <person name="Roest Crollius H."/>
            <person name="Montfort J."/>
            <person name="Robinson-Rechavi M."/>
            <person name="Bouchez O."/>
            <person name="Lampietro C."/>
            <person name="Lopez Roques C."/>
            <person name="Donnadieu C."/>
            <person name="Postlethwait J."/>
            <person name="Bobe J."/>
            <person name="Dillon D."/>
            <person name="Chandos A."/>
            <person name="von Hippel F."/>
            <person name="Guiguen Y."/>
        </authorList>
    </citation>
    <scope>NUCLEOTIDE SEQUENCE</scope>
    <source>
        <strain evidence="1">YG-Jan2019</strain>
    </source>
</reference>
<protein>
    <submittedName>
        <fullName evidence="1">Uncharacterized protein</fullName>
    </submittedName>
</protein>
<evidence type="ECO:0000313" key="2">
    <source>
        <dbReference type="Proteomes" id="UP001157502"/>
    </source>
</evidence>
<dbReference type="Proteomes" id="UP001157502">
    <property type="component" value="Chromosome 9"/>
</dbReference>
<organism evidence="1 2">
    <name type="scientific">Dallia pectoralis</name>
    <name type="common">Alaska blackfish</name>
    <dbReference type="NCBI Taxonomy" id="75939"/>
    <lineage>
        <taxon>Eukaryota</taxon>
        <taxon>Metazoa</taxon>
        <taxon>Chordata</taxon>
        <taxon>Craniata</taxon>
        <taxon>Vertebrata</taxon>
        <taxon>Euteleostomi</taxon>
        <taxon>Actinopterygii</taxon>
        <taxon>Neopterygii</taxon>
        <taxon>Teleostei</taxon>
        <taxon>Protacanthopterygii</taxon>
        <taxon>Esociformes</taxon>
        <taxon>Umbridae</taxon>
        <taxon>Dallia</taxon>
    </lineage>
</organism>
<keyword evidence="2" id="KW-1185">Reference proteome</keyword>
<name>A0ACC2GSR9_DALPE</name>
<dbReference type="EMBL" id="CM055736">
    <property type="protein sequence ID" value="KAJ8006793.1"/>
    <property type="molecule type" value="Genomic_DNA"/>
</dbReference>
<sequence>MLIEGREVSHGGVADDVSRVPPFHAQPGASSSNGEGCLSSSPGEDDGPGEGGFTRRPPATSQPSLSLLRTFSPVLPQTCLIGRNYAPPLLPPQKNIPLSTSK</sequence>
<accession>A0ACC2GSR9</accession>
<comment type="caution">
    <text evidence="1">The sequence shown here is derived from an EMBL/GenBank/DDBJ whole genome shotgun (WGS) entry which is preliminary data.</text>
</comment>
<evidence type="ECO:0000313" key="1">
    <source>
        <dbReference type="EMBL" id="KAJ8006793.1"/>
    </source>
</evidence>
<gene>
    <name evidence="1" type="ORF">DPEC_G00110900</name>
</gene>
<proteinExistence type="predicted"/>